<feature type="compositionally biased region" description="Polar residues" evidence="9">
    <location>
        <begin position="69"/>
        <end position="81"/>
    </location>
</feature>
<dbReference type="PANTHER" id="PTHR31780:SF10">
    <property type="entry name" value="LD36051P"/>
    <property type="match status" value="1"/>
</dbReference>
<evidence type="ECO:0000256" key="2">
    <source>
        <dbReference type="ARBA" id="ARBA00004496"/>
    </source>
</evidence>
<evidence type="ECO:0000313" key="10">
    <source>
        <dbReference type="EMBL" id="KAL2810664.1"/>
    </source>
</evidence>
<evidence type="ECO:0000256" key="5">
    <source>
        <dbReference type="ARBA" id="ARBA00022490"/>
    </source>
</evidence>
<evidence type="ECO:0000256" key="4">
    <source>
        <dbReference type="ARBA" id="ARBA00020733"/>
    </source>
</evidence>
<dbReference type="InterPro" id="IPR025279">
    <property type="entry name" value="NST1"/>
</dbReference>
<dbReference type="EMBL" id="JBFXLT010000068">
    <property type="protein sequence ID" value="KAL2810664.1"/>
    <property type="molecule type" value="Genomic_DNA"/>
</dbReference>
<organism evidence="10 11">
    <name type="scientific">Aspergillus granulosus</name>
    <dbReference type="NCBI Taxonomy" id="176169"/>
    <lineage>
        <taxon>Eukaryota</taxon>
        <taxon>Fungi</taxon>
        <taxon>Dikarya</taxon>
        <taxon>Ascomycota</taxon>
        <taxon>Pezizomycotina</taxon>
        <taxon>Eurotiomycetes</taxon>
        <taxon>Eurotiomycetidae</taxon>
        <taxon>Eurotiales</taxon>
        <taxon>Aspergillaceae</taxon>
        <taxon>Aspergillus</taxon>
        <taxon>Aspergillus subgen. Nidulantes</taxon>
    </lineage>
</organism>
<feature type="compositionally biased region" description="Basic residues" evidence="9">
    <location>
        <begin position="124"/>
        <end position="135"/>
    </location>
</feature>
<feature type="compositionally biased region" description="Low complexity" evidence="9">
    <location>
        <begin position="141"/>
        <end position="155"/>
    </location>
</feature>
<sequence length="1127" mass="125520">MSSHMPATAPTRSTSRENLAVSDHGTSTVPDSKPVSVNRKKQKRREKAARLAAERQAANGHAPPDTLDVNGSSSIAPTSHLSHAHDSGADNTSEDGPNGHANDMQELPPPPEPNHNDPQPTASRKSKKKKGKKGRNGSQASSTPLSTPSVSLSHTLPPPPPPPSGFRSSFKSNKERSIWNTSTQEERENIKTFWLELGEEERRQLVKVEKDAVLKKMKEQQKHSCSCTVCGRKRTAIEEELEVLYDAYYEELEQYANNTQGTFERGPPIVPPPRLYQPPLRPPGHHTHTHGQFHPSRSRIHELPEDDDDLDEDYDEDEEDDEPYSDDEFEDEETRAAQADFFAFGNSLTVKDGILTVADDLLKNDGKHFIDMMEQLAERRMQREEDTQYGIAAAHQSLHSGHNHGPLEDEDEDYEEDEDYDSQEDDEYEEDEMDAMTEEQRMEEGRRMFQIFAARMFEQRVLTAYREKVAEQRQNKLIEELAEEETRNEQRNAKKAREAQKRKDKKRMQKLAKDEEKARRDAEKAAEEAAAKAEQERKLEEQRRKKEEQRKKRESERKAQEEERARKEAERQKRLREERDRQADAERRQREQKEQEKKRREEAKRKEREERELKEQRAKQERERKAREEHARKERELEEQEKHSKLNSAPQTLHPAPSTFGHHQSPQTATPVVPKAPTPARPRGSSQQASTEAAQLSPRSVLGSSALPKHGSAHHPMLHHPYPTAPMSPLGRLHPPGLSPSNPPGLSGMVPRPIVGHELPTYPPHSSPFLNQHRGFQAPNGIPAPPGMNGSRPMAPGRGFPLEAPGLPFHAQPPLPGAFAPQPPGGLPPSHSRQPSNSFERSPLDTNSQPFPISRPSPIKRPPSTQQDHSARREMDNLSAQLGSSALLDDTDIPLTSSQLSQSLPGPTGAAAMPGPTRASFTGSSLFPTPLGSKPGNFPVGPAVGGNTWGAQMPFGTPTFPSDRTWGMLPASGWPDNAFGTAVHPRPHGSRPVTIRLLVIQACKQLNNMYPSKDTDGYHDVNVVLRQVEQLQPPNEAPIPLKEMLDICDTEGNAQNGGGSFLTRKSEKGEFVKFEPDTNSAASGPRGSIAPGEIGSPLASHSIPAFGGIGTPPSSVLRQSFSPPTTF</sequence>
<evidence type="ECO:0000313" key="11">
    <source>
        <dbReference type="Proteomes" id="UP001610334"/>
    </source>
</evidence>
<keyword evidence="11" id="KW-1185">Reference proteome</keyword>
<feature type="region of interest" description="Disordered" evidence="9">
    <location>
        <begin position="479"/>
        <end position="874"/>
    </location>
</feature>
<dbReference type="InterPro" id="IPR051195">
    <property type="entry name" value="Fungal_stress_NST1"/>
</dbReference>
<comment type="similarity">
    <text evidence="3 8">Belongs to the NST1 family.</text>
</comment>
<keyword evidence="6 8" id="KW-0346">Stress response</keyword>
<dbReference type="Proteomes" id="UP001610334">
    <property type="component" value="Unassembled WGS sequence"/>
</dbReference>
<gene>
    <name evidence="10" type="ORF">BJX63DRAFT_422890</name>
</gene>
<evidence type="ECO:0000256" key="8">
    <source>
        <dbReference type="RuleBase" id="RU049441"/>
    </source>
</evidence>
<evidence type="ECO:0000256" key="1">
    <source>
        <dbReference type="ARBA" id="ARBA00002545"/>
    </source>
</evidence>
<reference evidence="10 11" key="1">
    <citation type="submission" date="2024-07" db="EMBL/GenBank/DDBJ databases">
        <title>Section-level genome sequencing and comparative genomics of Aspergillus sections Usti and Cavernicolus.</title>
        <authorList>
            <consortium name="Lawrence Berkeley National Laboratory"/>
            <person name="Nybo J.L."/>
            <person name="Vesth T.C."/>
            <person name="Theobald S."/>
            <person name="Frisvad J.C."/>
            <person name="Larsen T.O."/>
            <person name="Kjaerboelling I."/>
            <person name="Rothschild-Mancinelli K."/>
            <person name="Lyhne E.K."/>
            <person name="Kogle M.E."/>
            <person name="Barry K."/>
            <person name="Clum A."/>
            <person name="Na H."/>
            <person name="Ledsgaard L."/>
            <person name="Lin J."/>
            <person name="Lipzen A."/>
            <person name="Kuo A."/>
            <person name="Riley R."/>
            <person name="Mondo S."/>
            <person name="Labutti K."/>
            <person name="Haridas S."/>
            <person name="Pangalinan J."/>
            <person name="Salamov A.A."/>
            <person name="Simmons B.A."/>
            <person name="Magnuson J.K."/>
            <person name="Chen J."/>
            <person name="Drula E."/>
            <person name="Henrissat B."/>
            <person name="Wiebenga A."/>
            <person name="Lubbers R.J."/>
            <person name="Gomes A.C."/>
            <person name="Makela M.R."/>
            <person name="Stajich J."/>
            <person name="Grigoriev I.V."/>
            <person name="Mortensen U.H."/>
            <person name="De Vries R.P."/>
            <person name="Baker S.E."/>
            <person name="Andersen M.R."/>
        </authorList>
    </citation>
    <scope>NUCLEOTIDE SEQUENCE [LARGE SCALE GENOMIC DNA]</scope>
    <source>
        <strain evidence="10 11">CBS 588.65</strain>
    </source>
</reference>
<feature type="compositionally biased region" description="Basic and acidic residues" evidence="9">
    <location>
        <begin position="511"/>
        <end position="644"/>
    </location>
</feature>
<comment type="subcellular location">
    <subcellularLocation>
        <location evidence="2 8">Cytoplasm</location>
    </subcellularLocation>
</comment>
<feature type="compositionally biased region" description="Polar residues" evidence="9">
    <location>
        <begin position="1"/>
        <end position="17"/>
    </location>
</feature>
<proteinExistence type="inferred from homology"/>
<feature type="compositionally biased region" description="Acidic residues" evidence="9">
    <location>
        <begin position="408"/>
        <end position="437"/>
    </location>
</feature>
<keyword evidence="5 8" id="KW-0963">Cytoplasm</keyword>
<feature type="region of interest" description="Disordered" evidence="9">
    <location>
        <begin position="258"/>
        <end position="336"/>
    </location>
</feature>
<feature type="region of interest" description="Disordered" evidence="9">
    <location>
        <begin position="1"/>
        <end position="188"/>
    </location>
</feature>
<feature type="region of interest" description="Disordered" evidence="9">
    <location>
        <begin position="396"/>
        <end position="442"/>
    </location>
</feature>
<feature type="compositionally biased region" description="Pro residues" evidence="9">
    <location>
        <begin position="811"/>
        <end position="827"/>
    </location>
</feature>
<comment type="function">
    <text evidence="1 8">May act as a negative regulator of salt tolerance.</text>
</comment>
<dbReference type="Pfam" id="PF13945">
    <property type="entry name" value="NST1"/>
    <property type="match status" value="1"/>
</dbReference>
<dbReference type="PANTHER" id="PTHR31780">
    <property type="entry name" value="STRESS RESPONSE PROTEIN NST1-RELATED"/>
    <property type="match status" value="1"/>
</dbReference>
<accession>A0ABR4H5F3</accession>
<evidence type="ECO:0000256" key="3">
    <source>
        <dbReference type="ARBA" id="ARBA00007112"/>
    </source>
</evidence>
<evidence type="ECO:0000256" key="9">
    <source>
        <dbReference type="SAM" id="MobiDB-lite"/>
    </source>
</evidence>
<name>A0ABR4H5F3_9EURO</name>
<comment type="caution">
    <text evidence="10">The sequence shown here is derived from an EMBL/GenBank/DDBJ whole genome shotgun (WGS) entry which is preliminary data.</text>
</comment>
<feature type="compositionally biased region" description="Basic and acidic residues" evidence="9">
    <location>
        <begin position="479"/>
        <end position="501"/>
    </location>
</feature>
<keyword evidence="7 8" id="KW-0175">Coiled coil</keyword>
<feature type="region of interest" description="Disordered" evidence="9">
    <location>
        <begin position="1075"/>
        <end position="1127"/>
    </location>
</feature>
<evidence type="ECO:0000256" key="7">
    <source>
        <dbReference type="ARBA" id="ARBA00023054"/>
    </source>
</evidence>
<feature type="compositionally biased region" description="Acidic residues" evidence="9">
    <location>
        <begin position="304"/>
        <end position="333"/>
    </location>
</feature>
<protein>
    <recommendedName>
        <fullName evidence="4 8">Stress response protein NST1</fullName>
    </recommendedName>
</protein>
<dbReference type="CDD" id="cd22249">
    <property type="entry name" value="UDM1_RNF168_RNF169-like"/>
    <property type="match status" value="1"/>
</dbReference>
<feature type="compositionally biased region" description="Polar residues" evidence="9">
    <location>
        <begin position="684"/>
        <end position="698"/>
    </location>
</feature>
<feature type="compositionally biased region" description="Polar residues" evidence="9">
    <location>
        <begin position="831"/>
        <end position="849"/>
    </location>
</feature>
<evidence type="ECO:0000256" key="6">
    <source>
        <dbReference type="ARBA" id="ARBA00023016"/>
    </source>
</evidence>
<feature type="compositionally biased region" description="Polar residues" evidence="9">
    <location>
        <begin position="1112"/>
        <end position="1127"/>
    </location>
</feature>
<feature type="compositionally biased region" description="Basic residues" evidence="9">
    <location>
        <begin position="38"/>
        <end position="47"/>
    </location>
</feature>
<feature type="compositionally biased region" description="Pro residues" evidence="9">
    <location>
        <begin position="268"/>
        <end position="282"/>
    </location>
</feature>